<dbReference type="Proteomes" id="UP000075578">
    <property type="component" value="Unassembled WGS sequence"/>
</dbReference>
<comment type="caution">
    <text evidence="1">The sequence shown here is derived from an EMBL/GenBank/DDBJ whole genome shotgun (WGS) entry which is preliminary data.</text>
</comment>
<protein>
    <recommendedName>
        <fullName evidence="3">Helix-turn-helix type 11 domain-containing protein</fullName>
    </recommendedName>
</protein>
<dbReference type="EMBL" id="LNGD01000033">
    <property type="protein sequence ID" value="KYC52367.1"/>
    <property type="molecule type" value="Genomic_DNA"/>
</dbReference>
<evidence type="ECO:0008006" key="3">
    <source>
        <dbReference type="Google" id="ProtNLM"/>
    </source>
</evidence>
<reference evidence="1 2" key="1">
    <citation type="journal article" date="2016" name="ISME J.">
        <title>Chasing the elusive Euryarchaeota class WSA2: genomes reveal a uniquely fastidious methyl-reducing methanogen.</title>
        <authorList>
            <person name="Nobu M.K."/>
            <person name="Narihiro T."/>
            <person name="Kuroda K."/>
            <person name="Mei R."/>
            <person name="Liu W.T."/>
        </authorList>
    </citation>
    <scope>NUCLEOTIDE SEQUENCE [LARGE SCALE GENOMIC DNA]</scope>
    <source>
        <strain evidence="1">U1lsi0528_Bin089</strain>
    </source>
</reference>
<organism evidence="1 2">
    <name type="scientific">Candidatus Methanofastidiosum methylothiophilum</name>
    <dbReference type="NCBI Taxonomy" id="1705564"/>
    <lineage>
        <taxon>Archaea</taxon>
        <taxon>Methanobacteriati</taxon>
        <taxon>Methanobacteriota</taxon>
        <taxon>Stenosarchaea group</taxon>
        <taxon>Candidatus Methanofastidiosia</taxon>
        <taxon>Candidatus Methanofastidiosales</taxon>
        <taxon>Candidatus Methanofastidiosaceae</taxon>
        <taxon>Candidatus Methanofastidiosum</taxon>
    </lineage>
</organism>
<dbReference type="AlphaFoldDB" id="A0A150J549"/>
<name>A0A150J549_9EURY</name>
<gene>
    <name evidence="1" type="ORF">AMQ74_00754</name>
</gene>
<accession>A0A150J549</accession>
<evidence type="ECO:0000313" key="1">
    <source>
        <dbReference type="EMBL" id="KYC52367.1"/>
    </source>
</evidence>
<proteinExistence type="predicted"/>
<evidence type="ECO:0000313" key="2">
    <source>
        <dbReference type="Proteomes" id="UP000075578"/>
    </source>
</evidence>
<sequence length="46" mass="5401">MDTKVIEMVKRHEGFLDANEISVLTKINYRKVKKDIEILKEGIKRA</sequence>